<accession>A0ABT0MFG2</accession>
<reference evidence="2 3" key="1">
    <citation type="submission" date="2022-05" db="EMBL/GenBank/DDBJ databases">
        <title>Sporolactobacillus sp nov CPB3-1, isolated from tree bark (Mangifera indica L.).</title>
        <authorList>
            <person name="Phuengjayaem S."/>
            <person name="Tanasupawat S."/>
        </authorList>
    </citation>
    <scope>NUCLEOTIDE SEQUENCE [LARGE SCALE GENOMIC DNA]</scope>
    <source>
        <strain evidence="2 3">CPB3-1</strain>
    </source>
</reference>
<name>A0ABT0MFG2_9BACL</name>
<dbReference type="SUPFAM" id="SSF52540">
    <property type="entry name" value="P-loop containing nucleoside triphosphate hydrolases"/>
    <property type="match status" value="2"/>
</dbReference>
<dbReference type="PANTHER" id="PTHR47396">
    <property type="entry name" value="TYPE I RESTRICTION ENZYME ECOKI R PROTEIN"/>
    <property type="match status" value="1"/>
</dbReference>
<keyword evidence="3" id="KW-1185">Reference proteome</keyword>
<evidence type="ECO:0000259" key="1">
    <source>
        <dbReference type="Pfam" id="PF04851"/>
    </source>
</evidence>
<feature type="domain" description="Helicase/UvrB N-terminal" evidence="1">
    <location>
        <begin position="84"/>
        <end position="260"/>
    </location>
</feature>
<dbReference type="Pfam" id="PF04851">
    <property type="entry name" value="ResIII"/>
    <property type="match status" value="1"/>
</dbReference>
<gene>
    <name evidence="2" type="ORF">M3N64_13860</name>
</gene>
<evidence type="ECO:0000313" key="2">
    <source>
        <dbReference type="EMBL" id="MCL1633004.1"/>
    </source>
</evidence>
<keyword evidence="2" id="KW-0067">ATP-binding</keyword>
<dbReference type="InterPro" id="IPR006935">
    <property type="entry name" value="Helicase/UvrB_N"/>
</dbReference>
<dbReference type="PANTHER" id="PTHR47396:SF1">
    <property type="entry name" value="ATP-DEPENDENT HELICASE IRC3-RELATED"/>
    <property type="match status" value="1"/>
</dbReference>
<dbReference type="Proteomes" id="UP001203004">
    <property type="component" value="Unassembled WGS sequence"/>
</dbReference>
<dbReference type="GO" id="GO:0004386">
    <property type="term" value="F:helicase activity"/>
    <property type="evidence" value="ECO:0007669"/>
    <property type="project" value="UniProtKB-KW"/>
</dbReference>
<dbReference type="InterPro" id="IPR027417">
    <property type="entry name" value="P-loop_NTPase"/>
</dbReference>
<dbReference type="EMBL" id="JAMAST010000036">
    <property type="protein sequence ID" value="MCL1633004.1"/>
    <property type="molecule type" value="Genomic_DNA"/>
</dbReference>
<dbReference type="RefSeq" id="WP_249104230.1">
    <property type="nucleotide sequence ID" value="NZ_JAMAST010000036.1"/>
</dbReference>
<organism evidence="2 3">
    <name type="scientific">Sporolactobacillus mangiferae</name>
    <dbReference type="NCBI Taxonomy" id="2940498"/>
    <lineage>
        <taxon>Bacteria</taxon>
        <taxon>Bacillati</taxon>
        <taxon>Bacillota</taxon>
        <taxon>Bacilli</taxon>
        <taxon>Bacillales</taxon>
        <taxon>Sporolactobacillaceae</taxon>
        <taxon>Sporolactobacillus</taxon>
    </lineage>
</organism>
<protein>
    <submittedName>
        <fullName evidence="2">DEAD/DEAH box helicase family protein</fullName>
    </submittedName>
</protein>
<keyword evidence="2" id="KW-0378">Hydrolase</keyword>
<evidence type="ECO:0000313" key="3">
    <source>
        <dbReference type="Proteomes" id="UP001203004"/>
    </source>
</evidence>
<dbReference type="InterPro" id="IPR050742">
    <property type="entry name" value="Helicase_Restrict-Modif_Enz"/>
</dbReference>
<dbReference type="Gene3D" id="3.40.50.300">
    <property type="entry name" value="P-loop containing nucleotide triphosphate hydrolases"/>
    <property type="match status" value="2"/>
</dbReference>
<keyword evidence="2" id="KW-0347">Helicase</keyword>
<proteinExistence type="predicted"/>
<comment type="caution">
    <text evidence="2">The sequence shown here is derived from an EMBL/GenBank/DDBJ whole genome shotgun (WGS) entry which is preliminary data.</text>
</comment>
<keyword evidence="2" id="KW-0547">Nucleotide-binding</keyword>
<sequence>MQDILIYKQKDLVLKVNNNFDPTKLRLDDWIPFIERLCGNREHQKAAIKSSIIYLASGRYKSIEDLFEENFQKNNELQSKYTSLANFKSMIQIPNKLFANIDLATGTGKSYVIYGVAQIMLGLGLIDKVLVLCPSLTIEAGLMEKFEELSGNARLRATIPEDAHYKNPRIIDANKTIKDGDICVENIHAVYERTGSSIEDSLVNNGERVLVLNDEAHHIFNKPQSISASSNEGKGIKKWKEFLIDPNYGFKYILGFTGTAYHENEYFNDVIFRYSLREAIEDRVVKNIEYVQKDDSSGISEKFQKIYQNHLNNSDQYPEIKPLSILITKDISKAKALKDDLVDFLIETEDTSRDAIEEKVLIVTSHKDHAANLPKLKTVDDRDDPVQWVISVSMLTEGWDVKNVFQIVPWEDRAFNSKLLIAQVLGRGLRIPEEYASPQPKVIIFNHDSWSKNIKSLVEEVLEIETRLSSIILKSEERAKFNFEVHNLNYSKDEVEVELKKKKEVFDYSRLEKEGIKLDSQVIQAKKDTSYESIVDGNLSQLNYSIKYNTWSIEEITDKIFEEFQIRDWEGTILKLGDEEYSKYSLPPRETIEKIIRTSMEKVGISGDLLIDKNANRILQSFSTLLRKKKKSIVPKLKVNAPYKINTLDMANDSTGIGNLRRGYSIFYTNNHEKEIHSEKQKLIFSEIIEDESLPRSALKEKNEFLFKTPMNLVITSSDPERKFVEYLCKPEVASLVQSWVKSRDRGFYSIDYSLKYGGPFSKTRKYSQRSFNPDFFIKVSKDDCDYYLVAEIKVDKDDSDENKAKYKYAKEHFERLNNKMEEEGIKEKYIFHFLSPNGYTEYFEYLKSEMLLKGQNKFRCELENLLEDY</sequence>